<dbReference type="Pfam" id="PF04749">
    <property type="entry name" value="PLAC8"/>
    <property type="match status" value="1"/>
</dbReference>
<organism evidence="3 4">
    <name type="scientific">Acorus calamus</name>
    <name type="common">Sweet flag</name>
    <dbReference type="NCBI Taxonomy" id="4465"/>
    <lineage>
        <taxon>Eukaryota</taxon>
        <taxon>Viridiplantae</taxon>
        <taxon>Streptophyta</taxon>
        <taxon>Embryophyta</taxon>
        <taxon>Tracheophyta</taxon>
        <taxon>Spermatophyta</taxon>
        <taxon>Magnoliopsida</taxon>
        <taxon>Liliopsida</taxon>
        <taxon>Acoraceae</taxon>
        <taxon>Acorus</taxon>
    </lineage>
</organism>
<dbReference type="PANTHER" id="PTHR31045">
    <property type="entry name" value="PLAC8 FAMILY PROTEIN-RELATED"/>
    <property type="match status" value="1"/>
</dbReference>
<dbReference type="NCBIfam" id="TIGR01571">
    <property type="entry name" value="A_thal_Cys_rich"/>
    <property type="match status" value="1"/>
</dbReference>
<dbReference type="PANTHER" id="PTHR31045:SF23">
    <property type="entry name" value="OS01G0825900 PROTEIN"/>
    <property type="match status" value="1"/>
</dbReference>
<dbReference type="GO" id="GO:0051762">
    <property type="term" value="P:sesquiterpene biosynthetic process"/>
    <property type="evidence" value="ECO:0007669"/>
    <property type="project" value="TreeGrafter"/>
</dbReference>
<reference evidence="3" key="2">
    <citation type="submission" date="2023-06" db="EMBL/GenBank/DDBJ databases">
        <authorList>
            <person name="Ma L."/>
            <person name="Liu K.-W."/>
            <person name="Li Z."/>
            <person name="Hsiao Y.-Y."/>
            <person name="Qi Y."/>
            <person name="Fu T."/>
            <person name="Tang G."/>
            <person name="Zhang D."/>
            <person name="Sun W.-H."/>
            <person name="Liu D.-K."/>
            <person name="Li Y."/>
            <person name="Chen G.-Z."/>
            <person name="Liu X.-D."/>
            <person name="Liao X.-Y."/>
            <person name="Jiang Y.-T."/>
            <person name="Yu X."/>
            <person name="Hao Y."/>
            <person name="Huang J."/>
            <person name="Zhao X.-W."/>
            <person name="Ke S."/>
            <person name="Chen Y.-Y."/>
            <person name="Wu W.-L."/>
            <person name="Hsu J.-L."/>
            <person name="Lin Y.-F."/>
            <person name="Huang M.-D."/>
            <person name="Li C.-Y."/>
            <person name="Huang L."/>
            <person name="Wang Z.-W."/>
            <person name="Zhao X."/>
            <person name="Zhong W.-Y."/>
            <person name="Peng D.-H."/>
            <person name="Ahmad S."/>
            <person name="Lan S."/>
            <person name="Zhang J.-S."/>
            <person name="Tsai W.-C."/>
            <person name="Van De Peer Y."/>
            <person name="Liu Z.-J."/>
        </authorList>
    </citation>
    <scope>NUCLEOTIDE SEQUENCE</scope>
    <source>
        <strain evidence="3">CP</strain>
        <tissue evidence="3">Leaves</tissue>
    </source>
</reference>
<dbReference type="Proteomes" id="UP001180020">
    <property type="component" value="Unassembled WGS sequence"/>
</dbReference>
<dbReference type="InterPro" id="IPR021369">
    <property type="entry name" value="DUF2985"/>
</dbReference>
<keyword evidence="2" id="KW-0812">Transmembrane</keyword>
<evidence type="ECO:0000313" key="4">
    <source>
        <dbReference type="Proteomes" id="UP001180020"/>
    </source>
</evidence>
<feature type="transmembrane region" description="Helical" evidence="2">
    <location>
        <begin position="237"/>
        <end position="255"/>
    </location>
</feature>
<dbReference type="GO" id="GO:0009975">
    <property type="term" value="F:cyclase activity"/>
    <property type="evidence" value="ECO:0007669"/>
    <property type="project" value="TreeGrafter"/>
</dbReference>
<accession>A0AAV9F3J1</accession>
<dbReference type="InterPro" id="IPR006461">
    <property type="entry name" value="PLAC_motif_containing"/>
</dbReference>
<keyword evidence="4" id="KW-1185">Reference proteome</keyword>
<dbReference type="Pfam" id="PF11204">
    <property type="entry name" value="DUF2985"/>
    <property type="match status" value="1"/>
</dbReference>
<name>A0AAV9F3J1_ACOCL</name>
<keyword evidence="2" id="KW-0472">Membrane</keyword>
<evidence type="ECO:0000313" key="3">
    <source>
        <dbReference type="EMBL" id="KAK1320179.1"/>
    </source>
</evidence>
<feature type="region of interest" description="Disordered" evidence="1">
    <location>
        <begin position="446"/>
        <end position="495"/>
    </location>
</feature>
<dbReference type="EMBL" id="JAUJYO010000003">
    <property type="protein sequence ID" value="KAK1320179.1"/>
    <property type="molecule type" value="Genomic_DNA"/>
</dbReference>
<feature type="transmembrane region" description="Helical" evidence="2">
    <location>
        <begin position="332"/>
        <end position="350"/>
    </location>
</feature>
<sequence>MASTECDDNNVECKIDIDDQLTPTAPLLQRVLSDSRTRRHRLLDILKAHPFSSCHDAIDDRDEKSKSVPSPAGLFRRLHVPFVRTINWSSLRKTCVDWLKHPMHVALLLWVLCVAASGAMLFLVMLGFLDNVYPKNFQRRHWIEINNQILNALFTLMSIYQHPNLFHHLFLLIRWTPDDIVELRKVYCKNGAYRPNEWTHIAVVVSLLHLTCLAQYALCALYWAYTSTTRPEFWENFCVVFGLGTPVVAGVYSVYSPLGRDYDVDSDGDSLKTGLKLYERRRRAAVARPEWAGGVFDCGDDTTVAYLSFFCTCCVFGWNMERLGFGNMYVHIVTFVLLCFAPFWIFNVAALNIHDDVIRDTVGVMGVVLCAFGLIYGGFWRIQMRKRFKLPSNGFCCGVPSLTDYAQWMFCWACSLAQEVRTGNVYDVEEDGLYRKLVVDEDVEPGTASPTIDLDSGLTPNGGDGVMSPGTASPTIGLDSGLTSNGGDGVMSPPTPALIQIEEHQLTQS</sequence>
<proteinExistence type="predicted"/>
<feature type="transmembrane region" description="Helical" evidence="2">
    <location>
        <begin position="362"/>
        <end position="380"/>
    </location>
</feature>
<evidence type="ECO:0000256" key="1">
    <source>
        <dbReference type="SAM" id="MobiDB-lite"/>
    </source>
</evidence>
<gene>
    <name evidence="3" type="ORF">QJS10_CPA03g01021</name>
</gene>
<evidence type="ECO:0000256" key="2">
    <source>
        <dbReference type="SAM" id="Phobius"/>
    </source>
</evidence>
<feature type="transmembrane region" description="Helical" evidence="2">
    <location>
        <begin position="303"/>
        <end position="320"/>
    </location>
</feature>
<feature type="transmembrane region" description="Helical" evidence="2">
    <location>
        <begin position="201"/>
        <end position="225"/>
    </location>
</feature>
<comment type="caution">
    <text evidence="3">The sequence shown here is derived from an EMBL/GenBank/DDBJ whole genome shotgun (WGS) entry which is preliminary data.</text>
</comment>
<feature type="transmembrane region" description="Helical" evidence="2">
    <location>
        <begin position="107"/>
        <end position="129"/>
    </location>
</feature>
<keyword evidence="2" id="KW-1133">Transmembrane helix</keyword>
<reference evidence="3" key="1">
    <citation type="journal article" date="2023" name="Nat. Commun.">
        <title>Diploid and tetraploid genomes of Acorus and the evolution of monocots.</title>
        <authorList>
            <person name="Ma L."/>
            <person name="Liu K.W."/>
            <person name="Li Z."/>
            <person name="Hsiao Y.Y."/>
            <person name="Qi Y."/>
            <person name="Fu T."/>
            <person name="Tang G.D."/>
            <person name="Zhang D."/>
            <person name="Sun W.H."/>
            <person name="Liu D.K."/>
            <person name="Li Y."/>
            <person name="Chen G.Z."/>
            <person name="Liu X.D."/>
            <person name="Liao X.Y."/>
            <person name="Jiang Y.T."/>
            <person name="Yu X."/>
            <person name="Hao Y."/>
            <person name="Huang J."/>
            <person name="Zhao X.W."/>
            <person name="Ke S."/>
            <person name="Chen Y.Y."/>
            <person name="Wu W.L."/>
            <person name="Hsu J.L."/>
            <person name="Lin Y.F."/>
            <person name="Huang M.D."/>
            <person name="Li C.Y."/>
            <person name="Huang L."/>
            <person name="Wang Z.W."/>
            <person name="Zhao X."/>
            <person name="Zhong W.Y."/>
            <person name="Peng D.H."/>
            <person name="Ahmad S."/>
            <person name="Lan S."/>
            <person name="Zhang J.S."/>
            <person name="Tsai W.C."/>
            <person name="Van de Peer Y."/>
            <person name="Liu Z.J."/>
        </authorList>
    </citation>
    <scope>NUCLEOTIDE SEQUENCE</scope>
    <source>
        <strain evidence="3">CP</strain>
    </source>
</reference>
<dbReference type="AlphaFoldDB" id="A0AAV9F3J1"/>
<evidence type="ECO:0008006" key="5">
    <source>
        <dbReference type="Google" id="ProtNLM"/>
    </source>
</evidence>
<protein>
    <recommendedName>
        <fullName evidence="5">PLAC8 family protein</fullName>
    </recommendedName>
</protein>